<keyword evidence="2" id="KW-0808">Transferase</keyword>
<dbReference type="InterPro" id="IPR043502">
    <property type="entry name" value="DNA/RNA_pol_sf"/>
</dbReference>
<evidence type="ECO:0000256" key="1">
    <source>
        <dbReference type="SAM" id="MobiDB-lite"/>
    </source>
</evidence>
<feature type="compositionally biased region" description="Basic and acidic residues" evidence="1">
    <location>
        <begin position="228"/>
        <end position="243"/>
    </location>
</feature>
<gene>
    <name evidence="2" type="ORF">Tci_030431</name>
</gene>
<protein>
    <submittedName>
        <fullName evidence="2">Reverse transcriptase domain-containing protein</fullName>
    </submittedName>
</protein>
<reference evidence="2" key="1">
    <citation type="journal article" date="2019" name="Sci. Rep.">
        <title>Draft genome of Tanacetum cinerariifolium, the natural source of mosquito coil.</title>
        <authorList>
            <person name="Yamashiro T."/>
            <person name="Shiraishi A."/>
            <person name="Satake H."/>
            <person name="Nakayama K."/>
        </authorList>
    </citation>
    <scope>NUCLEOTIDE SEQUENCE</scope>
</reference>
<accession>A0A6L2L9F7</accession>
<keyword evidence="2" id="KW-0548">Nucleotidyltransferase</keyword>
<dbReference type="GO" id="GO:0003964">
    <property type="term" value="F:RNA-directed DNA polymerase activity"/>
    <property type="evidence" value="ECO:0007669"/>
    <property type="project" value="UniProtKB-KW"/>
</dbReference>
<dbReference type="Gene3D" id="3.10.10.10">
    <property type="entry name" value="HIV Type 1 Reverse Transcriptase, subunit A, domain 1"/>
    <property type="match status" value="1"/>
</dbReference>
<proteinExistence type="predicted"/>
<comment type="caution">
    <text evidence="2">The sequence shown here is derived from an EMBL/GenBank/DDBJ whole genome shotgun (WGS) entry which is preliminary data.</text>
</comment>
<dbReference type="AlphaFoldDB" id="A0A6L2L9F7"/>
<dbReference type="PANTHER" id="PTHR33223">
    <property type="entry name" value="CCHC-TYPE DOMAIN-CONTAINING PROTEIN"/>
    <property type="match status" value="1"/>
</dbReference>
<dbReference type="SUPFAM" id="SSF56672">
    <property type="entry name" value="DNA/RNA polymerases"/>
    <property type="match status" value="1"/>
</dbReference>
<dbReference type="EMBL" id="BKCJ010004005">
    <property type="protein sequence ID" value="GEU58453.1"/>
    <property type="molecule type" value="Genomic_DNA"/>
</dbReference>
<feature type="region of interest" description="Disordered" evidence="1">
    <location>
        <begin position="228"/>
        <end position="251"/>
    </location>
</feature>
<sequence length="495" mass="58022">MADEDLSKPFKKVLKCPFTKQITKFSTPWHKLPTNAKIYDGTSNPEDHITQFTCMGNQGEWPMPVWCWMFQQTLDGKARAWFDILHADSIDNWGDLQEKFLNRFGMLKACSKDPMEISKKIWRANETLLNFKEMWASESNAILIFPELMQISSFMSSHKCSKLSKRFLDIIPKTVDEMFKRVDNYVRSKEAFCNTKLPRSEFQRKEGANQWVQKNDRLQKNSYRNIRLRPDHRPNFRPKEHHAPYVTPHRPQQNFLRPREYHKDNKKSWKEAGDRAIRKSKIAGKHMPNRGGIGQPDLSGSASHNKQKLISGRLHPTKESPQRQLRCFHMGTFRYDRGTKEDHQEHPQRQPIDYSSQLKKRVFSAKRSQVVTQELAEWLKAGIVRTVQMTEEDEEKTAFYTDQGTFCYTKMPFGLKMQGQHTKDVAETFNNLRRINVKLNPKKCSFGWKKENSWDTCAIKGQILTNFINEAPVGSDDMVPRTTPYTIDYQKDCKE</sequence>
<dbReference type="PANTHER" id="PTHR33223:SF11">
    <property type="entry name" value="ELEMENT PROTEIN, PUTATIVE-RELATED"/>
    <property type="match status" value="1"/>
</dbReference>
<evidence type="ECO:0000313" key="2">
    <source>
        <dbReference type="EMBL" id="GEU58453.1"/>
    </source>
</evidence>
<organism evidence="2">
    <name type="scientific">Tanacetum cinerariifolium</name>
    <name type="common">Dalmatian daisy</name>
    <name type="synonym">Chrysanthemum cinerariifolium</name>
    <dbReference type="NCBI Taxonomy" id="118510"/>
    <lineage>
        <taxon>Eukaryota</taxon>
        <taxon>Viridiplantae</taxon>
        <taxon>Streptophyta</taxon>
        <taxon>Embryophyta</taxon>
        <taxon>Tracheophyta</taxon>
        <taxon>Spermatophyta</taxon>
        <taxon>Magnoliopsida</taxon>
        <taxon>eudicotyledons</taxon>
        <taxon>Gunneridae</taxon>
        <taxon>Pentapetalae</taxon>
        <taxon>asterids</taxon>
        <taxon>campanulids</taxon>
        <taxon>Asterales</taxon>
        <taxon>Asteraceae</taxon>
        <taxon>Asteroideae</taxon>
        <taxon>Anthemideae</taxon>
        <taxon>Anthemidinae</taxon>
        <taxon>Tanacetum</taxon>
    </lineage>
</organism>
<feature type="region of interest" description="Disordered" evidence="1">
    <location>
        <begin position="283"/>
        <end position="322"/>
    </location>
</feature>
<keyword evidence="2" id="KW-0695">RNA-directed DNA polymerase</keyword>
<name>A0A6L2L9F7_TANCI</name>